<reference evidence="2" key="2">
    <citation type="journal article" date="2023" name="Int. J. Syst. Evol. Microbiol.">
        <title>Streptomyces marispadix sp. nov., isolated from marine beach sediment of the Northern Coast of Portugal.</title>
        <authorList>
            <person name="dos Santos J.D.N."/>
            <person name="Vitorino I.R."/>
            <person name="Kallscheuer N."/>
            <person name="Srivastava A."/>
            <person name="Krautwurst S."/>
            <person name="Marz M."/>
            <person name="Jogler C."/>
            <person name="Lobo Da Cunha A."/>
            <person name="Catita J."/>
            <person name="Goncalves H."/>
            <person name="Gonzalez I."/>
            <person name="Reyes F."/>
            <person name="Lage O.M."/>
        </authorList>
    </citation>
    <scope>NUCLEOTIDE SEQUENCE</scope>
    <source>
        <strain evidence="2">M600PL45_2</strain>
    </source>
</reference>
<keyword evidence="3" id="KW-1185">Reference proteome</keyword>
<gene>
    <name evidence="2" type="ORF">MMA15_26560</name>
</gene>
<evidence type="ECO:0000313" key="3">
    <source>
        <dbReference type="Proteomes" id="UP001166784"/>
    </source>
</evidence>
<accession>A0ABS9T5L0</accession>
<proteinExistence type="predicted"/>
<organism evidence="2 3">
    <name type="scientific">Streptomyces marispadix</name>
    <dbReference type="NCBI Taxonomy" id="2922868"/>
    <lineage>
        <taxon>Bacteria</taxon>
        <taxon>Bacillati</taxon>
        <taxon>Actinomycetota</taxon>
        <taxon>Actinomycetes</taxon>
        <taxon>Kitasatosporales</taxon>
        <taxon>Streptomycetaceae</taxon>
        <taxon>Streptomyces</taxon>
    </lineage>
</organism>
<comment type="caution">
    <text evidence="2">The sequence shown here is derived from an EMBL/GenBank/DDBJ whole genome shotgun (WGS) entry which is preliminary data.</text>
</comment>
<feature type="region of interest" description="Disordered" evidence="1">
    <location>
        <begin position="137"/>
        <end position="156"/>
    </location>
</feature>
<name>A0ABS9T5L0_9ACTN</name>
<dbReference type="EMBL" id="JAKWJU010000002">
    <property type="protein sequence ID" value="MCH6163833.1"/>
    <property type="molecule type" value="Genomic_DNA"/>
</dbReference>
<sequence>MMVGVAAHEGHEVLGLVGETETEDVLVELPAGVVVGDPEHDVVQPQGLHIAGAVSVRPHLEVGDQLDEHPSRVSEPQCRSDAGFEVAGGRYLDRKPAHAECVLGSSEIVGALDDERDVVEIRCALTEHDGVAVGRVRPEVPRPSCSSVRSRPHRSA</sequence>
<evidence type="ECO:0000313" key="2">
    <source>
        <dbReference type="EMBL" id="MCH6163833.1"/>
    </source>
</evidence>
<reference evidence="2" key="1">
    <citation type="submission" date="2022-03" db="EMBL/GenBank/DDBJ databases">
        <authorList>
            <person name="Santos J.D.N."/>
            <person name="Kallscheuer N."/>
            <person name="Jogler C."/>
            <person name="Lage O.M."/>
        </authorList>
    </citation>
    <scope>NUCLEOTIDE SEQUENCE</scope>
    <source>
        <strain evidence="2">M600PL45_2</strain>
    </source>
</reference>
<evidence type="ECO:0000256" key="1">
    <source>
        <dbReference type="SAM" id="MobiDB-lite"/>
    </source>
</evidence>
<protein>
    <submittedName>
        <fullName evidence="2">Uncharacterized protein</fullName>
    </submittedName>
</protein>
<dbReference type="Proteomes" id="UP001166784">
    <property type="component" value="Unassembled WGS sequence"/>
</dbReference>